<gene>
    <name evidence="1" type="ORF">A9404_01975</name>
</gene>
<name>A0A191ZEL3_9GAMM</name>
<dbReference type="RefSeq" id="WP_066098186.1">
    <property type="nucleotide sequence ID" value="NZ_CP016027.1"/>
</dbReference>
<dbReference type="EMBL" id="CP016027">
    <property type="protein sequence ID" value="ANJ66309.1"/>
    <property type="molecule type" value="Genomic_DNA"/>
</dbReference>
<dbReference type="Gene3D" id="2.170.16.10">
    <property type="entry name" value="Hedgehog/Intein (Hint) domain"/>
    <property type="match status" value="1"/>
</dbReference>
<dbReference type="SUPFAM" id="SSF51294">
    <property type="entry name" value="Hedgehog/intein (Hint) domain"/>
    <property type="match status" value="1"/>
</dbReference>
<evidence type="ECO:0000313" key="1">
    <source>
        <dbReference type="EMBL" id="ANJ66309.1"/>
    </source>
</evidence>
<dbReference type="OrthoDB" id="2666939at2"/>
<dbReference type="InterPro" id="IPR006141">
    <property type="entry name" value="Intein_N"/>
</dbReference>
<accession>A0A191ZEL3</accession>
<dbReference type="Proteomes" id="UP000078596">
    <property type="component" value="Chromosome"/>
</dbReference>
<dbReference type="AlphaFoldDB" id="A0A191ZEL3"/>
<dbReference type="PROSITE" id="PS50817">
    <property type="entry name" value="INTEIN_N_TER"/>
    <property type="match status" value="1"/>
</dbReference>
<proteinExistence type="predicted"/>
<evidence type="ECO:0008006" key="3">
    <source>
        <dbReference type="Google" id="ProtNLM"/>
    </source>
</evidence>
<dbReference type="STRING" id="1860122.A9404_01975"/>
<dbReference type="GO" id="GO:0016539">
    <property type="term" value="P:intein-mediated protein splicing"/>
    <property type="evidence" value="ECO:0007669"/>
    <property type="project" value="InterPro"/>
</dbReference>
<sequence>MLKPLVDCFIAGTLVHTKDGLKPIEEIKVGDWVLSRPENPEMGTETAYKRVANTFRFENKPVVSLSWVQRPVDDSTGEKKGDRTSMFDWVFATPNHPVWVDGHGWMAAERLFEPSGRRRRPHLLHPEEWYRPLLRLADGSACHITGVSDCFRTDQPQVVYTEESYEFLESGHSWDFNESPPKLISNKVAFDMENWVDEETGEPVVFTTTVYKIEVEDWHTYFVGSTGLWVRQ</sequence>
<dbReference type="InterPro" id="IPR036844">
    <property type="entry name" value="Hint_dom_sf"/>
</dbReference>
<organism evidence="1 2">
    <name type="scientific">Halothiobacillus diazotrophicus</name>
    <dbReference type="NCBI Taxonomy" id="1860122"/>
    <lineage>
        <taxon>Bacteria</taxon>
        <taxon>Pseudomonadati</taxon>
        <taxon>Pseudomonadota</taxon>
        <taxon>Gammaproteobacteria</taxon>
        <taxon>Chromatiales</taxon>
        <taxon>Halothiobacillaceae</taxon>
        <taxon>Halothiobacillus</taxon>
    </lineage>
</organism>
<reference evidence="1 2" key="1">
    <citation type="submission" date="2016-06" db="EMBL/GenBank/DDBJ databases">
        <title>Insight into the functional genes involving in sulfur oxidation in Pearl River water.</title>
        <authorList>
            <person name="Luo J."/>
            <person name="Tan X."/>
            <person name="Lin W."/>
        </authorList>
    </citation>
    <scope>NUCLEOTIDE SEQUENCE [LARGE SCALE GENOMIC DNA]</scope>
    <source>
        <strain evidence="1 2">LS2</strain>
    </source>
</reference>
<protein>
    <recommendedName>
        <fullName evidence="3">Hint domain-containing protein</fullName>
    </recommendedName>
</protein>
<dbReference type="KEGG" id="haz:A9404_01975"/>
<keyword evidence="2" id="KW-1185">Reference proteome</keyword>
<evidence type="ECO:0000313" key="2">
    <source>
        <dbReference type="Proteomes" id="UP000078596"/>
    </source>
</evidence>